<name>A0A1M5Q505_9ACTN</name>
<protein>
    <submittedName>
        <fullName evidence="3">Ig-like domain (Group 3)</fullName>
    </submittedName>
</protein>
<reference evidence="3 4" key="1">
    <citation type="submission" date="2016-11" db="EMBL/GenBank/DDBJ databases">
        <authorList>
            <person name="Jaros S."/>
            <person name="Januszkiewicz K."/>
            <person name="Wedrychowicz H."/>
        </authorList>
    </citation>
    <scope>NUCLEOTIDE SEQUENCE [LARGE SCALE GENOMIC DNA]</scope>
    <source>
        <strain evidence="3 4">DSM 45627</strain>
    </source>
</reference>
<feature type="region of interest" description="Disordered" evidence="1">
    <location>
        <begin position="1"/>
        <end position="21"/>
    </location>
</feature>
<evidence type="ECO:0000313" key="3">
    <source>
        <dbReference type="EMBL" id="SHH08881.1"/>
    </source>
</evidence>
<dbReference type="InterPro" id="IPR036179">
    <property type="entry name" value="Ig-like_dom_sf"/>
</dbReference>
<dbReference type="SUPFAM" id="SSF48726">
    <property type="entry name" value="Immunoglobulin"/>
    <property type="match status" value="1"/>
</dbReference>
<evidence type="ECO:0000259" key="2">
    <source>
        <dbReference type="PROSITE" id="PS50835"/>
    </source>
</evidence>
<gene>
    <name evidence="3" type="ORF">SAMN05443575_3290</name>
</gene>
<dbReference type="InterPro" id="IPR032109">
    <property type="entry name" value="Big_3_5"/>
</dbReference>
<evidence type="ECO:0000256" key="1">
    <source>
        <dbReference type="SAM" id="MobiDB-lite"/>
    </source>
</evidence>
<dbReference type="AlphaFoldDB" id="A0A1M5Q505"/>
<dbReference type="PROSITE" id="PS50835">
    <property type="entry name" value="IG_LIKE"/>
    <property type="match status" value="1"/>
</dbReference>
<evidence type="ECO:0000313" key="4">
    <source>
        <dbReference type="Proteomes" id="UP000186132"/>
    </source>
</evidence>
<dbReference type="InterPro" id="IPR013783">
    <property type="entry name" value="Ig-like_fold"/>
</dbReference>
<dbReference type="OrthoDB" id="4451361at2"/>
<dbReference type="GO" id="GO:0005975">
    <property type="term" value="P:carbohydrate metabolic process"/>
    <property type="evidence" value="ECO:0007669"/>
    <property type="project" value="UniProtKB-ARBA"/>
</dbReference>
<dbReference type="STRING" id="1206085.SAMN05443575_3290"/>
<dbReference type="Gene3D" id="2.60.40.10">
    <property type="entry name" value="Immunoglobulins"/>
    <property type="match status" value="2"/>
</dbReference>
<dbReference type="Proteomes" id="UP000186132">
    <property type="component" value="Unassembled WGS sequence"/>
</dbReference>
<proteinExistence type="predicted"/>
<sequence>MYPTSGRTRPDRTGRGRGRARGAGVGLAAALGLATLAVPGTAAAASRSIDHATFEWGVNAVWQGAAANGSCNQFVAGIGDGTESTYKTVDGNLHLIKRGLDGSAVTVTADDRCAEMAPGDAAQRGLWVDGTGTTDPDTGATTVQWTGALTVNSYGGAVPWYVKDPKLVTDGDGTGAIYATVGGYTSSLADPTTKTPLPPQIGVRVLDLKDVSISGDDIAATPVYEGVDYYPLNKPDDPDSGRRATSVITDEVKQANPHWGSWPTPFVDFQYRTGLSSYWHSSGLSADPKKPPLPIELGLAGALPATQPLADAPKITAQPVGVAAVTGEDATFSVTATGDDLRYSWQRSPAAAPDWKTVAGAHSSTLTVPTVTAADSDTSYRAVVTNGQRGTYSTGAGLTVGDAKPLAVASGTSATTVFAGNDVTFEAYFTGYPTPKYKPQLSTDEGKTWTDLAGFGDESYHTILGVTEKQNDALLRILADNGRERLAGTPGVLHVLPKPTTPTLVRRPNDQDALPVLDAAKGFSVLALAGGYPAPTPAHYDAVVPAAVWSARGSSYDGTGAVAATEVDGSGFDAGYGYAYVDVAAGALDPSVRYVLATYSTDPADRSLDAAVPLVLSGQEVVASTARVTLSRSSAAFGTALKATVAVTRAGKAAAGKVTVGIGSRRYAATLDKAGRASVALPRTLGVGTYRVSAAYAGNGTTKASSAATTLRIVKATAKARLAITKKPTSHKTGRAAVRVVRTASGPVAPTGTVRVYFVRGGKTASVAVSVRKAALQALTVPKLAKGTWRLYVRYSGSAQYRAIGKTAAGRLTVTR</sequence>
<dbReference type="InterPro" id="IPR007110">
    <property type="entry name" value="Ig-like_dom"/>
</dbReference>
<organism evidence="3 4">
    <name type="scientific">Jatrophihabitans endophyticus</name>
    <dbReference type="NCBI Taxonomy" id="1206085"/>
    <lineage>
        <taxon>Bacteria</taxon>
        <taxon>Bacillati</taxon>
        <taxon>Actinomycetota</taxon>
        <taxon>Actinomycetes</taxon>
        <taxon>Jatrophihabitantales</taxon>
        <taxon>Jatrophihabitantaceae</taxon>
        <taxon>Jatrophihabitans</taxon>
    </lineage>
</organism>
<accession>A0A1M5Q505</accession>
<keyword evidence="4" id="KW-1185">Reference proteome</keyword>
<dbReference type="EMBL" id="FQVU01000004">
    <property type="protein sequence ID" value="SHH08881.1"/>
    <property type="molecule type" value="Genomic_DNA"/>
</dbReference>
<dbReference type="RefSeq" id="WP_073391477.1">
    <property type="nucleotide sequence ID" value="NZ_FQVU01000004.1"/>
</dbReference>
<feature type="domain" description="Ig-like" evidence="2">
    <location>
        <begin position="313"/>
        <end position="399"/>
    </location>
</feature>
<dbReference type="Pfam" id="PF16640">
    <property type="entry name" value="Big_3_5"/>
    <property type="match status" value="1"/>
</dbReference>